<dbReference type="GeneID" id="13282018"/>
<protein>
    <submittedName>
        <fullName evidence="2">Predicted protein</fullName>
    </submittedName>
</protein>
<feature type="compositionally biased region" description="Basic and acidic residues" evidence="1">
    <location>
        <begin position="1"/>
        <end position="13"/>
    </location>
</feature>
<dbReference type="AlphaFoldDB" id="E5A4I4"/>
<evidence type="ECO:0000256" key="1">
    <source>
        <dbReference type="SAM" id="MobiDB-lite"/>
    </source>
</evidence>
<dbReference type="Proteomes" id="UP000002668">
    <property type="component" value="Genome"/>
</dbReference>
<organism evidence="3">
    <name type="scientific">Leptosphaeria maculans (strain JN3 / isolate v23.1.3 / race Av1-4-5-6-7-8)</name>
    <name type="common">Blackleg fungus</name>
    <name type="synonym">Phoma lingam</name>
    <dbReference type="NCBI Taxonomy" id="985895"/>
    <lineage>
        <taxon>Eukaryota</taxon>
        <taxon>Fungi</taxon>
        <taxon>Dikarya</taxon>
        <taxon>Ascomycota</taxon>
        <taxon>Pezizomycotina</taxon>
        <taxon>Dothideomycetes</taxon>
        <taxon>Pleosporomycetidae</taxon>
        <taxon>Pleosporales</taxon>
        <taxon>Pleosporineae</taxon>
        <taxon>Leptosphaeriaceae</taxon>
        <taxon>Plenodomus</taxon>
        <taxon>Plenodomus lingam/Leptosphaeria maculans species complex</taxon>
    </lineage>
</organism>
<gene>
    <name evidence="2" type="ORF">LEMA_P077710.1</name>
</gene>
<name>E5A4I4_LEPMJ</name>
<feature type="compositionally biased region" description="Basic and acidic residues" evidence="1">
    <location>
        <begin position="147"/>
        <end position="157"/>
    </location>
</feature>
<dbReference type="HOGENOM" id="CLU_801857_0_0_1"/>
<dbReference type="VEuPathDB" id="FungiDB:LEMA_P077710.1"/>
<feature type="compositionally biased region" description="Basic residues" evidence="1">
    <location>
        <begin position="76"/>
        <end position="98"/>
    </location>
</feature>
<dbReference type="InParanoid" id="E5A4I4"/>
<evidence type="ECO:0000313" key="2">
    <source>
        <dbReference type="EMBL" id="CBX98532.1"/>
    </source>
</evidence>
<evidence type="ECO:0000313" key="3">
    <source>
        <dbReference type="Proteomes" id="UP000002668"/>
    </source>
</evidence>
<dbReference type="OrthoDB" id="3799858at2759"/>
<proteinExistence type="predicted"/>
<keyword evidence="3" id="KW-1185">Reference proteome</keyword>
<dbReference type="RefSeq" id="XP_003842011.1">
    <property type="nucleotide sequence ID" value="XM_003841963.1"/>
</dbReference>
<reference evidence="3" key="1">
    <citation type="journal article" date="2011" name="Nat. Commun.">
        <title>Effector diversification within compartments of the Leptosphaeria maculans genome affected by Repeat-Induced Point mutations.</title>
        <authorList>
            <person name="Rouxel T."/>
            <person name="Grandaubert J."/>
            <person name="Hane J.K."/>
            <person name="Hoede C."/>
            <person name="van de Wouw A.P."/>
            <person name="Couloux A."/>
            <person name="Dominguez V."/>
            <person name="Anthouard V."/>
            <person name="Bally P."/>
            <person name="Bourras S."/>
            <person name="Cozijnsen A.J."/>
            <person name="Ciuffetti L.M."/>
            <person name="Degrave A."/>
            <person name="Dilmaghani A."/>
            <person name="Duret L."/>
            <person name="Fudal I."/>
            <person name="Goodwin S.B."/>
            <person name="Gout L."/>
            <person name="Glaser N."/>
            <person name="Linglin J."/>
            <person name="Kema G.H.J."/>
            <person name="Lapalu N."/>
            <person name="Lawrence C.B."/>
            <person name="May K."/>
            <person name="Meyer M."/>
            <person name="Ollivier B."/>
            <person name="Poulain J."/>
            <person name="Schoch C.L."/>
            <person name="Simon A."/>
            <person name="Spatafora J.W."/>
            <person name="Stachowiak A."/>
            <person name="Turgeon B.G."/>
            <person name="Tyler B.M."/>
            <person name="Vincent D."/>
            <person name="Weissenbach J."/>
            <person name="Amselem J."/>
            <person name="Quesneville H."/>
            <person name="Oliver R.P."/>
            <person name="Wincker P."/>
            <person name="Balesdent M.-H."/>
            <person name="Howlett B.J."/>
        </authorList>
    </citation>
    <scope>NUCLEOTIDE SEQUENCE [LARGE SCALE GENOMIC DNA]</scope>
    <source>
        <strain evidence="3">JN3 / isolate v23.1.3 / race Av1-4-5-6-7-8</strain>
    </source>
</reference>
<sequence>MSSSSDRKARTIDRVQLWTPPPTPNKQRDRSVRCAMPSPPPRKQRTVNDLISPAPPMEKSLLNDGQSKSRKNEGKRLHKAEKNRKRLAAKKAQRRGAKKPLQMAHCPGKQDATLTPPRELTQKNVVQGDVASSKPSLDAPPGPATFEPDRSEDEHESCQNIEEVDVQTIQPQDSNHPMLCFESIESSDSESCTAEKASMMQNLLYKSVEETVAFIDSMSSDPMPHSQPGDPSDQAVVTTALKLLLTLQAEQTTLNSHSFALEAQITALKSTRFKVDYVAIAKLEEELDLTVALSFDMFVGEWAFRDLLEVRKEDLGFDLVGALAEFARDVEGLVKGFEDAMAKIGK</sequence>
<accession>E5A4I4</accession>
<feature type="region of interest" description="Disordered" evidence="1">
    <location>
        <begin position="1"/>
        <end position="158"/>
    </location>
</feature>
<dbReference type="EMBL" id="FP929134">
    <property type="protein sequence ID" value="CBX98532.1"/>
    <property type="molecule type" value="Genomic_DNA"/>
</dbReference>